<evidence type="ECO:0000313" key="5">
    <source>
        <dbReference type="Proteomes" id="UP001057455"/>
    </source>
</evidence>
<keyword evidence="5" id="KW-1185">Reference proteome</keyword>
<dbReference type="InterPro" id="IPR029055">
    <property type="entry name" value="Ntn_hydrolases_N"/>
</dbReference>
<dbReference type="InterPro" id="IPR001353">
    <property type="entry name" value="Proteasome_sua/b"/>
</dbReference>
<gene>
    <name evidence="4" type="ORF">BaOVIS_019880</name>
</gene>
<dbReference type="EMBL" id="BLIY01000017">
    <property type="protein sequence ID" value="GFE54584.1"/>
    <property type="molecule type" value="Genomic_DNA"/>
</dbReference>
<evidence type="ECO:0000256" key="2">
    <source>
        <dbReference type="ARBA" id="ARBA00022490"/>
    </source>
</evidence>
<dbReference type="GO" id="GO:0005737">
    <property type="term" value="C:cytoplasm"/>
    <property type="evidence" value="ECO:0007669"/>
    <property type="project" value="TreeGrafter"/>
</dbReference>
<keyword evidence="2" id="KW-0963">Cytoplasm</keyword>
<name>A0A9W5WV74_BABOV</name>
<dbReference type="Gene3D" id="3.60.20.10">
    <property type="entry name" value="Glutamine Phosphoribosylpyrophosphate, subunit 1, domain 1"/>
    <property type="match status" value="1"/>
</dbReference>
<protein>
    <submittedName>
        <fullName evidence="4">Proteasome subunit beta type</fullName>
    </submittedName>
</protein>
<dbReference type="GO" id="GO:0005839">
    <property type="term" value="C:proteasome core complex"/>
    <property type="evidence" value="ECO:0007669"/>
    <property type="project" value="InterPro"/>
</dbReference>
<dbReference type="PANTHER" id="PTHR32194">
    <property type="entry name" value="METALLOPROTEASE TLDD"/>
    <property type="match status" value="1"/>
</dbReference>
<evidence type="ECO:0000313" key="4">
    <source>
        <dbReference type="EMBL" id="GFE54584.1"/>
    </source>
</evidence>
<sequence length="226" mass="25260">MVRSRPVDTMEKHSDFNPYVNNGGTVVAAVWNNCAVIAADTRLSTGYAIHTRNVSKLKKLTQTCVIGTSGMQADMYALHSTLERQIELYRFKHHKEPGISVIAQLLSTILYGRRFFPYYTFNILCGVDENGRGVTCGFDAIGNYGFDTYMAKGTSSSLIMSILDNHLTSRNQQKHQEIQSLEELINVVKGAMTSAVERDIFTGDSAEVIVIDTMVHEPIRMPMRVD</sequence>
<organism evidence="4 5">
    <name type="scientific">Babesia ovis</name>
    <dbReference type="NCBI Taxonomy" id="5869"/>
    <lineage>
        <taxon>Eukaryota</taxon>
        <taxon>Sar</taxon>
        <taxon>Alveolata</taxon>
        <taxon>Apicomplexa</taxon>
        <taxon>Aconoidasida</taxon>
        <taxon>Piroplasmida</taxon>
        <taxon>Babesiidae</taxon>
        <taxon>Babesia</taxon>
    </lineage>
</organism>
<comment type="caution">
    <text evidence="4">The sequence shown here is derived from an EMBL/GenBank/DDBJ whole genome shotgun (WGS) entry which is preliminary data.</text>
</comment>
<keyword evidence="3 4" id="KW-0647">Proteasome</keyword>
<reference evidence="4" key="1">
    <citation type="submission" date="2019-12" db="EMBL/GenBank/DDBJ databases">
        <title>Genome sequence of Babesia ovis.</title>
        <authorList>
            <person name="Yamagishi J."/>
            <person name="Sevinc F."/>
            <person name="Xuan X."/>
        </authorList>
    </citation>
    <scope>NUCLEOTIDE SEQUENCE</scope>
    <source>
        <strain evidence="4">Selcuk</strain>
    </source>
</reference>
<dbReference type="OrthoDB" id="268479at2759"/>
<dbReference type="AlphaFoldDB" id="A0A9W5WV74"/>
<dbReference type="Proteomes" id="UP001057455">
    <property type="component" value="Unassembled WGS sequence"/>
</dbReference>
<dbReference type="InterPro" id="IPR023333">
    <property type="entry name" value="Proteasome_suB-type"/>
</dbReference>
<dbReference type="GO" id="GO:0051603">
    <property type="term" value="P:proteolysis involved in protein catabolic process"/>
    <property type="evidence" value="ECO:0007669"/>
    <property type="project" value="InterPro"/>
</dbReference>
<accession>A0A9W5WV74</accession>
<dbReference type="PROSITE" id="PS51476">
    <property type="entry name" value="PROTEASOME_BETA_2"/>
    <property type="match status" value="1"/>
</dbReference>
<evidence type="ECO:0000256" key="1">
    <source>
        <dbReference type="ARBA" id="ARBA00004123"/>
    </source>
</evidence>
<dbReference type="PANTHER" id="PTHR32194:SF2">
    <property type="entry name" value="PROTEASOME SUBUNIT BETA TYPE-1"/>
    <property type="match status" value="1"/>
</dbReference>
<proteinExistence type="predicted"/>
<evidence type="ECO:0000256" key="3">
    <source>
        <dbReference type="ARBA" id="ARBA00022942"/>
    </source>
</evidence>
<comment type="subcellular location">
    <subcellularLocation>
        <location evidence="1">Nucleus</location>
    </subcellularLocation>
</comment>
<dbReference type="Pfam" id="PF00227">
    <property type="entry name" value="Proteasome"/>
    <property type="match status" value="1"/>
</dbReference>
<dbReference type="GO" id="GO:0005634">
    <property type="term" value="C:nucleus"/>
    <property type="evidence" value="ECO:0007669"/>
    <property type="project" value="UniProtKB-SubCell"/>
</dbReference>
<dbReference type="SUPFAM" id="SSF56235">
    <property type="entry name" value="N-terminal nucleophile aminohydrolases (Ntn hydrolases)"/>
    <property type="match status" value="1"/>
</dbReference>